<sequence>MKLSHVRIILNAFIKIGKIPDGKPERKGRFRLSGNKKLDIHAGSAPVHLDLFAKDGSNFQFVPLCETFKTVSKRTIGFCDPRLLPSSKQDARSLPTRLVFVSVGEDRASSRGSYFSLMTECATTLDFQIFDHNSHRIFALTTGFGAKGSKWN</sequence>
<evidence type="ECO:0000313" key="1">
    <source>
        <dbReference type="EMBL" id="GBO15740.1"/>
    </source>
</evidence>
<comment type="caution">
    <text evidence="1">The sequence shown here is derived from an EMBL/GenBank/DDBJ whole genome shotgun (WGS) entry which is preliminary data.</text>
</comment>
<reference evidence="1 2" key="1">
    <citation type="journal article" date="2019" name="Sci. Rep.">
        <title>Orb-weaving spider Araneus ventricosus genome elucidates the spidroin gene catalogue.</title>
        <authorList>
            <person name="Kono N."/>
            <person name="Nakamura H."/>
            <person name="Ohtoshi R."/>
            <person name="Moran D.A.P."/>
            <person name="Shinohara A."/>
            <person name="Yoshida Y."/>
            <person name="Fujiwara M."/>
            <person name="Mori M."/>
            <person name="Tomita M."/>
            <person name="Arakawa K."/>
        </authorList>
    </citation>
    <scope>NUCLEOTIDE SEQUENCE [LARGE SCALE GENOMIC DNA]</scope>
</reference>
<accession>A0A4Y2UVZ3</accession>
<keyword evidence="2" id="KW-1185">Reference proteome</keyword>
<organism evidence="1 2">
    <name type="scientific">Araneus ventricosus</name>
    <name type="common">Orbweaver spider</name>
    <name type="synonym">Epeira ventricosa</name>
    <dbReference type="NCBI Taxonomy" id="182803"/>
    <lineage>
        <taxon>Eukaryota</taxon>
        <taxon>Metazoa</taxon>
        <taxon>Ecdysozoa</taxon>
        <taxon>Arthropoda</taxon>
        <taxon>Chelicerata</taxon>
        <taxon>Arachnida</taxon>
        <taxon>Araneae</taxon>
        <taxon>Araneomorphae</taxon>
        <taxon>Entelegynae</taxon>
        <taxon>Araneoidea</taxon>
        <taxon>Araneidae</taxon>
        <taxon>Araneus</taxon>
    </lineage>
</organism>
<dbReference type="AlphaFoldDB" id="A0A4Y2UVZ3"/>
<gene>
    <name evidence="1" type="ORF">AVEN_185591_1</name>
</gene>
<dbReference type="EMBL" id="BGPR01039722">
    <property type="protein sequence ID" value="GBO15740.1"/>
    <property type="molecule type" value="Genomic_DNA"/>
</dbReference>
<name>A0A4Y2UVZ3_ARAVE</name>
<protein>
    <submittedName>
        <fullName evidence="1">Uncharacterized protein</fullName>
    </submittedName>
</protein>
<dbReference type="Proteomes" id="UP000499080">
    <property type="component" value="Unassembled WGS sequence"/>
</dbReference>
<evidence type="ECO:0000313" key="2">
    <source>
        <dbReference type="Proteomes" id="UP000499080"/>
    </source>
</evidence>
<proteinExistence type="predicted"/>